<organism evidence="2">
    <name type="scientific">Oryza brachyantha</name>
    <name type="common">malo sina</name>
    <dbReference type="NCBI Taxonomy" id="4533"/>
    <lineage>
        <taxon>Eukaryota</taxon>
        <taxon>Viridiplantae</taxon>
        <taxon>Streptophyta</taxon>
        <taxon>Embryophyta</taxon>
        <taxon>Tracheophyta</taxon>
        <taxon>Spermatophyta</taxon>
        <taxon>Magnoliopsida</taxon>
        <taxon>Liliopsida</taxon>
        <taxon>Poales</taxon>
        <taxon>Poaceae</taxon>
        <taxon>BOP clade</taxon>
        <taxon>Oryzoideae</taxon>
        <taxon>Oryzeae</taxon>
        <taxon>Oryzinae</taxon>
        <taxon>Oryza</taxon>
    </lineage>
</organism>
<dbReference type="AlphaFoldDB" id="J3MJB7"/>
<dbReference type="Gramene" id="OB07G14990.1">
    <property type="protein sequence ID" value="OB07G14990.1"/>
    <property type="gene ID" value="OB07G14990"/>
</dbReference>
<feature type="region of interest" description="Disordered" evidence="1">
    <location>
        <begin position="43"/>
        <end position="197"/>
    </location>
</feature>
<dbReference type="EnsemblPlants" id="OB07G14990.1">
    <property type="protein sequence ID" value="OB07G14990.1"/>
    <property type="gene ID" value="OB07G14990"/>
</dbReference>
<dbReference type="KEGG" id="obr:102720164"/>
<feature type="compositionally biased region" description="Acidic residues" evidence="1">
    <location>
        <begin position="44"/>
        <end position="65"/>
    </location>
</feature>
<sequence>MESPAPASLPEYVQFEGQLLPVEWLEGEVLDEFLLFLDEAAAAAEDEEEEPQEVVAAEDDSDDGDLVVGPMGDEDADVDLMDADFEVEDGDLMDEVDFADDGEDDGGFDLVADADFEDDGDFMDEGDQPEFDDDGQEKDGELTAADEEEPAQSVPHIAATPRASAEDERDEHGGVHLADDSSADDEEDSDSFEEQVEQELALLLGR</sequence>
<keyword evidence="3" id="KW-1185">Reference proteome</keyword>
<reference evidence="2" key="2">
    <citation type="submission" date="2013-04" db="UniProtKB">
        <authorList>
            <consortium name="EnsemblPlants"/>
        </authorList>
    </citation>
    <scope>IDENTIFICATION</scope>
</reference>
<dbReference type="HOGENOM" id="CLU_1380014_0_0_1"/>
<accession>J3MJB7</accession>
<feature type="compositionally biased region" description="Acidic residues" evidence="1">
    <location>
        <begin position="181"/>
        <end position="197"/>
    </location>
</feature>
<evidence type="ECO:0000313" key="3">
    <source>
        <dbReference type="Proteomes" id="UP000006038"/>
    </source>
</evidence>
<dbReference type="GeneID" id="102720164"/>
<evidence type="ECO:0000313" key="2">
    <source>
        <dbReference type="EnsemblPlants" id="OB07G14990.1"/>
    </source>
</evidence>
<evidence type="ECO:0000256" key="1">
    <source>
        <dbReference type="SAM" id="MobiDB-lite"/>
    </source>
</evidence>
<feature type="compositionally biased region" description="Basic and acidic residues" evidence="1">
    <location>
        <begin position="164"/>
        <end position="179"/>
    </location>
</feature>
<feature type="compositionally biased region" description="Acidic residues" evidence="1">
    <location>
        <begin position="72"/>
        <end position="136"/>
    </location>
</feature>
<reference evidence="2" key="1">
    <citation type="journal article" date="2013" name="Nat. Commun.">
        <title>Whole-genome sequencing of Oryza brachyantha reveals mechanisms underlying Oryza genome evolution.</title>
        <authorList>
            <person name="Chen J."/>
            <person name="Huang Q."/>
            <person name="Gao D."/>
            <person name="Wang J."/>
            <person name="Lang Y."/>
            <person name="Liu T."/>
            <person name="Li B."/>
            <person name="Bai Z."/>
            <person name="Luis Goicoechea J."/>
            <person name="Liang C."/>
            <person name="Chen C."/>
            <person name="Zhang W."/>
            <person name="Sun S."/>
            <person name="Liao Y."/>
            <person name="Zhang X."/>
            <person name="Yang L."/>
            <person name="Song C."/>
            <person name="Wang M."/>
            <person name="Shi J."/>
            <person name="Liu G."/>
            <person name="Liu J."/>
            <person name="Zhou H."/>
            <person name="Zhou W."/>
            <person name="Yu Q."/>
            <person name="An N."/>
            <person name="Chen Y."/>
            <person name="Cai Q."/>
            <person name="Wang B."/>
            <person name="Liu B."/>
            <person name="Min J."/>
            <person name="Huang Y."/>
            <person name="Wu H."/>
            <person name="Li Z."/>
            <person name="Zhang Y."/>
            <person name="Yin Y."/>
            <person name="Song W."/>
            <person name="Jiang J."/>
            <person name="Jackson S.A."/>
            <person name="Wing R.A."/>
            <person name="Wang J."/>
            <person name="Chen M."/>
        </authorList>
    </citation>
    <scope>NUCLEOTIDE SEQUENCE [LARGE SCALE GENOMIC DNA]</scope>
    <source>
        <strain evidence="2">cv. IRGC 101232</strain>
    </source>
</reference>
<proteinExistence type="predicted"/>
<name>J3MJB7_ORYBR</name>
<dbReference type="Proteomes" id="UP000006038">
    <property type="component" value="Chromosome 7"/>
</dbReference>
<protein>
    <submittedName>
        <fullName evidence="2">Uncharacterized protein</fullName>
    </submittedName>
</protein>